<dbReference type="Proteomes" id="UP000188532">
    <property type="component" value="Unassembled WGS sequence"/>
</dbReference>
<evidence type="ECO:0000313" key="2">
    <source>
        <dbReference type="Proteomes" id="UP000188532"/>
    </source>
</evidence>
<accession>A0A1V3WEP4</accession>
<comment type="caution">
    <text evidence="1">The sequence shown here is derived from an EMBL/GenBank/DDBJ whole genome shotgun (WGS) entry which is preliminary data.</text>
</comment>
<dbReference type="AlphaFoldDB" id="A0A1V3WEP4"/>
<organism evidence="1 2">
    <name type="scientific">Mycobacterium kansasii</name>
    <dbReference type="NCBI Taxonomy" id="1768"/>
    <lineage>
        <taxon>Bacteria</taxon>
        <taxon>Bacillati</taxon>
        <taxon>Actinomycetota</taxon>
        <taxon>Actinomycetes</taxon>
        <taxon>Mycobacteriales</taxon>
        <taxon>Mycobacteriaceae</taxon>
        <taxon>Mycobacterium</taxon>
    </lineage>
</organism>
<reference evidence="1 2" key="1">
    <citation type="submission" date="2017-02" db="EMBL/GenBank/DDBJ databases">
        <title>Complete genome sequences of Mycobacterium kansasii strains isolated from rhesus macaques.</title>
        <authorList>
            <person name="Panda A."/>
            <person name="Nagaraj S."/>
            <person name="Zhao X."/>
            <person name="Tettelin H."/>
            <person name="Detolla L.J."/>
        </authorList>
    </citation>
    <scope>NUCLEOTIDE SEQUENCE [LARGE SCALE GENOMIC DNA]</scope>
    <source>
        <strain evidence="1 2">11-3469</strain>
    </source>
</reference>
<protein>
    <submittedName>
        <fullName evidence="1">Uncharacterized protein</fullName>
    </submittedName>
</protein>
<evidence type="ECO:0000313" key="1">
    <source>
        <dbReference type="EMBL" id="OOK65430.1"/>
    </source>
</evidence>
<proteinExistence type="predicted"/>
<sequence>MGRCEQIALGCAGAWVQGLDEGYRGREVAASGLGEQAVGLVGELVPDGHWIPWRRGELTRLWNPWRLLRGFAKRCLLWLTTPPQRCDVHHYGCG</sequence>
<dbReference type="EMBL" id="MVBN01000011">
    <property type="protein sequence ID" value="OOK65430.1"/>
    <property type="molecule type" value="Genomic_DNA"/>
</dbReference>
<name>A0A1V3WEP4_MYCKA</name>
<gene>
    <name evidence="1" type="ORF">BZL29_7800</name>
</gene>